<keyword evidence="2 5" id="KW-0238">DNA-binding</keyword>
<evidence type="ECO:0000256" key="3">
    <source>
        <dbReference type="ARBA" id="ARBA00023163"/>
    </source>
</evidence>
<organism evidence="5 6">
    <name type="scientific">Snuella lapsa</name>
    <dbReference type="NCBI Taxonomy" id="870481"/>
    <lineage>
        <taxon>Bacteria</taxon>
        <taxon>Pseudomonadati</taxon>
        <taxon>Bacteroidota</taxon>
        <taxon>Flavobacteriia</taxon>
        <taxon>Flavobacteriales</taxon>
        <taxon>Flavobacteriaceae</taxon>
        <taxon>Snuella</taxon>
    </lineage>
</organism>
<dbReference type="CDD" id="cd01392">
    <property type="entry name" value="HTH_LacI"/>
    <property type="match status" value="1"/>
</dbReference>
<dbReference type="PROSITE" id="PS50932">
    <property type="entry name" value="HTH_LACI_2"/>
    <property type="match status" value="1"/>
</dbReference>
<dbReference type="GO" id="GO:0003677">
    <property type="term" value="F:DNA binding"/>
    <property type="evidence" value="ECO:0007669"/>
    <property type="project" value="UniProtKB-KW"/>
</dbReference>
<dbReference type="SUPFAM" id="SSF53822">
    <property type="entry name" value="Periplasmic binding protein-like I"/>
    <property type="match status" value="1"/>
</dbReference>
<accession>A0ABP6X8A2</accession>
<dbReference type="EMBL" id="BAABCY010000032">
    <property type="protein sequence ID" value="GAA3561994.1"/>
    <property type="molecule type" value="Genomic_DNA"/>
</dbReference>
<evidence type="ECO:0000313" key="5">
    <source>
        <dbReference type="EMBL" id="GAA3561994.1"/>
    </source>
</evidence>
<dbReference type="Proteomes" id="UP001500954">
    <property type="component" value="Unassembled WGS sequence"/>
</dbReference>
<sequence>MRMITINDIAKEAGVSAGTVDRVLHNRGGVSKKTAEKINAIIKKRNFKTNKIASSLALNKKLKIATLIPRHDEENTFWKAPLLGTQNAQENVEKFGITINNFSFDQFDATSYIDAFDALIASNPDGVIIAPIFTKETTQITKTLENKNIPYLFINVDLEGFNNLSFIGQDAFKGGFLAGKLMHLCFKENCSVLIIHTRLNAENHYAISERIHGFNDYFINNRISINSTIANIIDLKNTKQLKEKLNKILSDNPSINGIYVPSSRISTIANCIPSITSKKLALIGFDSTDQNIECLTEDKVSFLISQKPFDQGYKSVIIMSDYLIEKKVPEQKIYSPIEILTKENINFN</sequence>
<dbReference type="InterPro" id="IPR028082">
    <property type="entry name" value="Peripla_BP_I"/>
</dbReference>
<keyword evidence="3" id="KW-0804">Transcription</keyword>
<dbReference type="PANTHER" id="PTHR30146:SF144">
    <property type="entry name" value="LACI-FAMILY TRANSCRIPTION REGULATOR"/>
    <property type="match status" value="1"/>
</dbReference>
<evidence type="ECO:0000256" key="1">
    <source>
        <dbReference type="ARBA" id="ARBA00023015"/>
    </source>
</evidence>
<dbReference type="Gene3D" id="3.40.50.2300">
    <property type="match status" value="2"/>
</dbReference>
<protein>
    <submittedName>
        <fullName evidence="5">LacI family DNA-binding transcriptional regulator</fullName>
    </submittedName>
</protein>
<dbReference type="PANTHER" id="PTHR30146">
    <property type="entry name" value="LACI-RELATED TRANSCRIPTIONAL REPRESSOR"/>
    <property type="match status" value="1"/>
</dbReference>
<evidence type="ECO:0000259" key="4">
    <source>
        <dbReference type="PROSITE" id="PS50932"/>
    </source>
</evidence>
<dbReference type="InterPro" id="IPR025997">
    <property type="entry name" value="SBP_2_dom"/>
</dbReference>
<name>A0ABP6X8A2_9FLAO</name>
<dbReference type="PROSITE" id="PS00356">
    <property type="entry name" value="HTH_LACI_1"/>
    <property type="match status" value="1"/>
</dbReference>
<keyword evidence="1" id="KW-0805">Transcription regulation</keyword>
<keyword evidence="6" id="KW-1185">Reference proteome</keyword>
<dbReference type="Pfam" id="PF00356">
    <property type="entry name" value="LacI"/>
    <property type="match status" value="1"/>
</dbReference>
<reference evidence="6" key="1">
    <citation type="journal article" date="2019" name="Int. J. Syst. Evol. Microbiol.">
        <title>The Global Catalogue of Microorganisms (GCM) 10K type strain sequencing project: providing services to taxonomists for standard genome sequencing and annotation.</title>
        <authorList>
            <consortium name="The Broad Institute Genomics Platform"/>
            <consortium name="The Broad Institute Genome Sequencing Center for Infectious Disease"/>
            <person name="Wu L."/>
            <person name="Ma J."/>
        </authorList>
    </citation>
    <scope>NUCLEOTIDE SEQUENCE [LARGE SCALE GENOMIC DNA]</scope>
    <source>
        <strain evidence="6">JCM 17111</strain>
    </source>
</reference>
<comment type="caution">
    <text evidence="5">The sequence shown here is derived from an EMBL/GenBank/DDBJ whole genome shotgun (WGS) entry which is preliminary data.</text>
</comment>
<evidence type="ECO:0000256" key="2">
    <source>
        <dbReference type="ARBA" id="ARBA00023125"/>
    </source>
</evidence>
<gene>
    <name evidence="5" type="ORF">GCM10022395_10760</name>
</gene>
<feature type="domain" description="HTH lacI-type" evidence="4">
    <location>
        <begin position="4"/>
        <end position="58"/>
    </location>
</feature>
<dbReference type="SMART" id="SM00354">
    <property type="entry name" value="HTH_LACI"/>
    <property type="match status" value="1"/>
</dbReference>
<proteinExistence type="predicted"/>
<dbReference type="Pfam" id="PF13407">
    <property type="entry name" value="Peripla_BP_4"/>
    <property type="match status" value="1"/>
</dbReference>
<dbReference type="InterPro" id="IPR000843">
    <property type="entry name" value="HTH_LacI"/>
</dbReference>
<dbReference type="Gene3D" id="1.10.260.40">
    <property type="entry name" value="lambda repressor-like DNA-binding domains"/>
    <property type="match status" value="1"/>
</dbReference>
<dbReference type="InterPro" id="IPR010982">
    <property type="entry name" value="Lambda_DNA-bd_dom_sf"/>
</dbReference>
<evidence type="ECO:0000313" key="6">
    <source>
        <dbReference type="Proteomes" id="UP001500954"/>
    </source>
</evidence>
<dbReference type="SUPFAM" id="SSF47413">
    <property type="entry name" value="lambda repressor-like DNA-binding domains"/>
    <property type="match status" value="1"/>
</dbReference>